<accession>A0A9W7YAZ2</accession>
<reference evidence="1" key="1">
    <citation type="submission" date="2022-07" db="EMBL/GenBank/DDBJ databases">
        <title>Phylogenomic reconstructions and comparative analyses of Kickxellomycotina fungi.</title>
        <authorList>
            <person name="Reynolds N.K."/>
            <person name="Stajich J.E."/>
            <person name="Barry K."/>
            <person name="Grigoriev I.V."/>
            <person name="Crous P."/>
            <person name="Smith M.E."/>
        </authorList>
    </citation>
    <scope>NUCLEOTIDE SEQUENCE</scope>
    <source>
        <strain evidence="1">BCRC 34381</strain>
    </source>
</reference>
<dbReference type="AlphaFoldDB" id="A0A9W7YAZ2"/>
<proteinExistence type="predicted"/>
<dbReference type="Proteomes" id="UP001143981">
    <property type="component" value="Unassembled WGS sequence"/>
</dbReference>
<gene>
    <name evidence="1" type="ORF">LPJ61_003656</name>
</gene>
<name>A0A9W7YAZ2_9FUNG</name>
<dbReference type="OrthoDB" id="5548529at2759"/>
<evidence type="ECO:0000313" key="2">
    <source>
        <dbReference type="Proteomes" id="UP001143981"/>
    </source>
</evidence>
<sequence length="122" mass="13741">MAFAAAAAVTVPTFGALGSIAYYAKHPNEGDKAHEHRHSFLDPDDHREFIVDDDPSDFSTFSSPPSIMAKRIMRRKSMPASPPANAVVTPDHSLIEDPQIQVWRDRYKWGRSYGMNFAHNDR</sequence>
<organism evidence="1 2">
    <name type="scientific">Coemansia biformis</name>
    <dbReference type="NCBI Taxonomy" id="1286918"/>
    <lineage>
        <taxon>Eukaryota</taxon>
        <taxon>Fungi</taxon>
        <taxon>Fungi incertae sedis</taxon>
        <taxon>Zoopagomycota</taxon>
        <taxon>Kickxellomycotina</taxon>
        <taxon>Kickxellomycetes</taxon>
        <taxon>Kickxellales</taxon>
        <taxon>Kickxellaceae</taxon>
        <taxon>Coemansia</taxon>
    </lineage>
</organism>
<dbReference type="EMBL" id="JANBOI010000663">
    <property type="protein sequence ID" value="KAJ1729166.1"/>
    <property type="molecule type" value="Genomic_DNA"/>
</dbReference>
<protein>
    <submittedName>
        <fullName evidence="1">Uncharacterized protein</fullName>
    </submittedName>
</protein>
<comment type="caution">
    <text evidence="1">The sequence shown here is derived from an EMBL/GenBank/DDBJ whole genome shotgun (WGS) entry which is preliminary data.</text>
</comment>
<keyword evidence="2" id="KW-1185">Reference proteome</keyword>
<evidence type="ECO:0000313" key="1">
    <source>
        <dbReference type="EMBL" id="KAJ1729166.1"/>
    </source>
</evidence>